<dbReference type="InterPro" id="IPR005642">
    <property type="entry name" value="LysO"/>
</dbReference>
<dbReference type="EMBL" id="JAAGPU010000013">
    <property type="protein sequence ID" value="NEU04901.1"/>
    <property type="molecule type" value="Genomic_DNA"/>
</dbReference>
<organism evidence="2 3">
    <name type="scientific">Clostridium senegalense</name>
    <dbReference type="NCBI Taxonomy" id="1465809"/>
    <lineage>
        <taxon>Bacteria</taxon>
        <taxon>Bacillati</taxon>
        <taxon>Bacillota</taxon>
        <taxon>Clostridia</taxon>
        <taxon>Eubacteriales</taxon>
        <taxon>Clostridiaceae</taxon>
        <taxon>Clostridium</taxon>
    </lineage>
</organism>
<keyword evidence="1" id="KW-1133">Transmembrane helix</keyword>
<evidence type="ECO:0000313" key="3">
    <source>
        <dbReference type="Proteomes" id="UP000481872"/>
    </source>
</evidence>
<keyword evidence="1" id="KW-0812">Transmembrane</keyword>
<sequence>MEILIALVIGMTLGYIRPLKEKQLKINGKLQQLGVVFLLFFMGASIGSNDEIIKNIGSIGLIAFIFSALSVVGSIVLVYFLSEKLIIKKHKGTNASNNGKVIDECTTSYEENI</sequence>
<dbReference type="Pfam" id="PF03956">
    <property type="entry name" value="Lys_export"/>
    <property type="match status" value="1"/>
</dbReference>
<dbReference type="Proteomes" id="UP000481872">
    <property type="component" value="Unassembled WGS sequence"/>
</dbReference>
<evidence type="ECO:0000256" key="1">
    <source>
        <dbReference type="SAM" id="Phobius"/>
    </source>
</evidence>
<protein>
    <submittedName>
        <fullName evidence="2">Lysine exporter LysO family protein</fullName>
    </submittedName>
</protein>
<feature type="transmembrane region" description="Helical" evidence="1">
    <location>
        <begin position="59"/>
        <end position="81"/>
    </location>
</feature>
<feature type="transmembrane region" description="Helical" evidence="1">
    <location>
        <begin position="30"/>
        <end position="47"/>
    </location>
</feature>
<name>A0A6M0H4U7_9CLOT</name>
<dbReference type="GO" id="GO:0015661">
    <property type="term" value="F:L-lysine efflux transmembrane transporter activity"/>
    <property type="evidence" value="ECO:0007669"/>
    <property type="project" value="InterPro"/>
</dbReference>
<gene>
    <name evidence="2" type="ORF">G3M99_08550</name>
</gene>
<proteinExistence type="predicted"/>
<accession>A0A6M0H4U7</accession>
<dbReference type="RefSeq" id="WP_061995876.1">
    <property type="nucleotide sequence ID" value="NZ_JAAGPU010000013.1"/>
</dbReference>
<keyword evidence="1" id="KW-0472">Membrane</keyword>
<comment type="caution">
    <text evidence="2">The sequence shown here is derived from an EMBL/GenBank/DDBJ whole genome shotgun (WGS) entry which is preliminary data.</text>
</comment>
<evidence type="ECO:0000313" key="2">
    <source>
        <dbReference type="EMBL" id="NEU04901.1"/>
    </source>
</evidence>
<keyword evidence="3" id="KW-1185">Reference proteome</keyword>
<reference evidence="2 3" key="1">
    <citation type="submission" date="2020-02" db="EMBL/GenBank/DDBJ databases">
        <title>Genome assembly of a novel Clostridium senegalense strain.</title>
        <authorList>
            <person name="Gupta T.B."/>
            <person name="Jauregui R."/>
            <person name="Maclean P."/>
            <person name="Nawarathana A."/>
            <person name="Brightwell G."/>
        </authorList>
    </citation>
    <scope>NUCLEOTIDE SEQUENCE [LARGE SCALE GENOMIC DNA]</scope>
    <source>
        <strain evidence="2 3">AGRFS4</strain>
    </source>
</reference>
<dbReference type="AlphaFoldDB" id="A0A6M0H4U7"/>